<dbReference type="Proteomes" id="UP000494252">
    <property type="component" value="Unassembled WGS sequence"/>
</dbReference>
<keyword evidence="4" id="KW-1185">Reference proteome</keyword>
<evidence type="ECO:0000313" key="3">
    <source>
        <dbReference type="EMBL" id="CAB3806989.1"/>
    </source>
</evidence>
<dbReference type="InterPro" id="IPR050282">
    <property type="entry name" value="Cycloisomerase_2"/>
</dbReference>
<dbReference type="GO" id="GO:0017057">
    <property type="term" value="F:6-phosphogluconolactonase activity"/>
    <property type="evidence" value="ECO:0007669"/>
    <property type="project" value="UniProtKB-EC"/>
</dbReference>
<dbReference type="InterPro" id="IPR019405">
    <property type="entry name" value="Lactonase_7-beta_prop"/>
</dbReference>
<keyword evidence="3" id="KW-0378">Hydrolase</keyword>
<dbReference type="GO" id="GO:0006006">
    <property type="term" value="P:glucose metabolic process"/>
    <property type="evidence" value="ECO:0007669"/>
    <property type="project" value="UniProtKB-KW"/>
</dbReference>
<dbReference type="Pfam" id="PF10282">
    <property type="entry name" value="Lactonase"/>
    <property type="match status" value="2"/>
</dbReference>
<sequence length="402" mass="42953">MTTLLSNVHAADFMYVGTWNNVQASPQLGFSKGVYGWQLDKSSGEVKPLGVVAKTVTSPDSLASSPDGRYLYVTEYNGCVCTRSWPFPGAPRAGVSAYAISPTDGSLTLLNSVDGLGDMPAEIGVDATGKTLALANYYGGNVVTYRIERDGRLGPAVNNIHHVGAGSHESAGPHPHGLAFSHDNRWLFVTDQGLDRVYSYVFDAKTSSIHPASPVPFIQLESGQGPRNIAVHPNNKWIYVDTEEGGRVYLMSRGADGALTAQQSVSAIPDGTMQLGTAQVHVSPDGSFLYVNHRPNENIAVFSIDQNNGRLALIGFTPSSSRAVIGNRAPVPSWKEKTLWEKVETGARSFAWDMTATWVASANLGENSVALLKRNPTTGKLTSTGTAVSVPQPTYAIFVSPK</sequence>
<name>A0A6J5GU04_9BURK</name>
<dbReference type="EC" id="3.1.1.31" evidence="3"/>
<reference evidence="3 4" key="1">
    <citation type="submission" date="2020-04" db="EMBL/GenBank/DDBJ databases">
        <authorList>
            <person name="De Canck E."/>
        </authorList>
    </citation>
    <scope>NUCLEOTIDE SEQUENCE [LARGE SCALE GENOMIC DNA]</scope>
    <source>
        <strain evidence="3 4">LMG 27177</strain>
    </source>
</reference>
<dbReference type="SUPFAM" id="SSF51004">
    <property type="entry name" value="C-terminal (heme d1) domain of cytochrome cd1-nitrite reductase"/>
    <property type="match status" value="1"/>
</dbReference>
<gene>
    <name evidence="3" type="primary">pgl_3</name>
    <name evidence="3" type="ORF">LMG27177_06208</name>
</gene>
<keyword evidence="2" id="KW-0313">Glucose metabolism</keyword>
<dbReference type="InterPro" id="IPR015943">
    <property type="entry name" value="WD40/YVTN_repeat-like_dom_sf"/>
</dbReference>
<evidence type="ECO:0000256" key="1">
    <source>
        <dbReference type="ARBA" id="ARBA00005564"/>
    </source>
</evidence>
<proteinExistence type="inferred from homology"/>
<dbReference type="Gene3D" id="2.130.10.10">
    <property type="entry name" value="YVTN repeat-like/Quinoprotein amine dehydrogenase"/>
    <property type="match status" value="1"/>
</dbReference>
<evidence type="ECO:0000256" key="2">
    <source>
        <dbReference type="ARBA" id="ARBA00022526"/>
    </source>
</evidence>
<comment type="similarity">
    <text evidence="1">Belongs to the cycloisomerase 2 family.</text>
</comment>
<organism evidence="3 4">
    <name type="scientific">Paraburkholderia fynbosensis</name>
    <dbReference type="NCBI Taxonomy" id="1200993"/>
    <lineage>
        <taxon>Bacteria</taxon>
        <taxon>Pseudomonadati</taxon>
        <taxon>Pseudomonadota</taxon>
        <taxon>Betaproteobacteria</taxon>
        <taxon>Burkholderiales</taxon>
        <taxon>Burkholderiaceae</taxon>
        <taxon>Paraburkholderia</taxon>
    </lineage>
</organism>
<dbReference type="PANTHER" id="PTHR30344:SF1">
    <property type="entry name" value="6-PHOSPHOGLUCONOLACTONASE"/>
    <property type="match status" value="1"/>
</dbReference>
<keyword evidence="2" id="KW-0119">Carbohydrate metabolism</keyword>
<protein>
    <submittedName>
        <fullName evidence="3">6-phosphogluconolactonase</fullName>
        <ecNumber evidence="3">3.1.1.31</ecNumber>
    </submittedName>
</protein>
<dbReference type="PANTHER" id="PTHR30344">
    <property type="entry name" value="6-PHOSPHOGLUCONOLACTONASE-RELATED"/>
    <property type="match status" value="1"/>
</dbReference>
<dbReference type="AlphaFoldDB" id="A0A6J5GU04"/>
<dbReference type="InterPro" id="IPR011048">
    <property type="entry name" value="Haem_d1_sf"/>
</dbReference>
<dbReference type="EMBL" id="CADIKI010000024">
    <property type="protein sequence ID" value="CAB3806989.1"/>
    <property type="molecule type" value="Genomic_DNA"/>
</dbReference>
<accession>A0A6J5GU04</accession>
<evidence type="ECO:0000313" key="4">
    <source>
        <dbReference type="Proteomes" id="UP000494252"/>
    </source>
</evidence>